<keyword evidence="3" id="KW-1185">Reference proteome</keyword>
<organism evidence="2 3">
    <name type="scientific">Pedobacter panaciterrae</name>
    <dbReference type="NCBI Taxonomy" id="363849"/>
    <lineage>
        <taxon>Bacteria</taxon>
        <taxon>Pseudomonadati</taxon>
        <taxon>Bacteroidota</taxon>
        <taxon>Sphingobacteriia</taxon>
        <taxon>Sphingobacteriales</taxon>
        <taxon>Sphingobacteriaceae</taxon>
        <taxon>Pedobacter</taxon>
    </lineage>
</organism>
<dbReference type="Proteomes" id="UP001378956">
    <property type="component" value="Unassembled WGS sequence"/>
</dbReference>
<dbReference type="EMBL" id="JBBEUB010000001">
    <property type="protein sequence ID" value="MEJ2901121.1"/>
    <property type="molecule type" value="Genomic_DNA"/>
</dbReference>
<keyword evidence="1" id="KW-1133">Transmembrane helix</keyword>
<evidence type="ECO:0008006" key="4">
    <source>
        <dbReference type="Google" id="ProtNLM"/>
    </source>
</evidence>
<gene>
    <name evidence="2" type="ORF">WAE58_01720</name>
</gene>
<proteinExistence type="predicted"/>
<evidence type="ECO:0000313" key="3">
    <source>
        <dbReference type="Proteomes" id="UP001378956"/>
    </source>
</evidence>
<protein>
    <recommendedName>
        <fullName evidence="4">PH (Pleckstrin Homology) domain-containing protein</fullName>
    </recommendedName>
</protein>
<feature type="transmembrane region" description="Helical" evidence="1">
    <location>
        <begin position="45"/>
        <end position="65"/>
    </location>
</feature>
<name>A0ABU8NFU2_9SPHI</name>
<sequence>MKTYRFHFNNSQKSSTILFWFFSTLLTLSLTVLTIVLPSHPNPLFPTWLLLISLPLMLIAIYRLFKVVSERKSTDIVSLSEEGFTSSCFGSVLFLEIHSIRVPVREIGLLGGLQLDYYKKTEADMPYLEFSVTTRNGKTLKWILNEWGGLYNSKEEFSIFFNFLTALTNHLYLLYHAKEEYNRYLKILDEKGCWEKRG</sequence>
<comment type="caution">
    <text evidence="2">The sequence shown here is derived from an EMBL/GenBank/DDBJ whole genome shotgun (WGS) entry which is preliminary data.</text>
</comment>
<evidence type="ECO:0000313" key="2">
    <source>
        <dbReference type="EMBL" id="MEJ2901121.1"/>
    </source>
</evidence>
<dbReference type="RefSeq" id="WP_337714997.1">
    <property type="nucleotide sequence ID" value="NZ_JBBEUB010000001.1"/>
</dbReference>
<keyword evidence="1" id="KW-0472">Membrane</keyword>
<feature type="transmembrane region" description="Helical" evidence="1">
    <location>
        <begin position="20"/>
        <end position="39"/>
    </location>
</feature>
<reference evidence="2 3" key="1">
    <citation type="submission" date="2024-03" db="EMBL/GenBank/DDBJ databases">
        <title>Sequence of Lycoming College Course Isolates.</title>
        <authorList>
            <person name="Plotts O."/>
            <person name="Newman J."/>
        </authorList>
    </citation>
    <scope>NUCLEOTIDE SEQUENCE [LARGE SCALE GENOMIC DNA]</scope>
    <source>
        <strain evidence="2 3">CJB-3</strain>
    </source>
</reference>
<keyword evidence="1" id="KW-0812">Transmembrane</keyword>
<accession>A0ABU8NFU2</accession>
<evidence type="ECO:0000256" key="1">
    <source>
        <dbReference type="SAM" id="Phobius"/>
    </source>
</evidence>